<sequence>MLQIYVARVTPSALVSLDVDRDKVGEGANGAVYVKDDKAYKLYHPHVLGTGLITRLQDFLAKRVNLQVGVVKPENLLLGSDGRVVGIDMRFLGRDYHPMFKLREPEFVNRYDITPLKVARIFRAGLPVLSSVHSQRMCVGDHNDKNTFFKLAGSVFEIIDVDSFAFDAYGSQGQEFYLDPGLYGKDLSLPVFVPGNDWYSNAVMLYWSLLLEHPYGGVHRRVRDLLMRAQQRITLLDQEVIYPSQSTRPPSVLNADMRQMFDMFFKQGWRGPIEESILDRYISDLEFGRMQVEPPKRRVANVSGGYQATDLVVTRGVIVYTAVYDQTIYVVAHEQRKVVLYIRPETGNVRRIELFPVQNGARYGLMMGTNQKNEETLYLVVNPEYTLDIRFYAVDQNGATRVNFERELQTQPFMGSRMAIFRVSRNFLYIMVGSVLTAVSIKRGQLASYSLRALRENQTWFTVPETSVSPRAFGYYRYEGDHVFWIVTEDGYRETNIPFLAIDENLIDSSARFGKQTIMLLRKTERGGQESIYLDIIGLDGRVITGGPPVRVSGHIYNEIHGRAYAEVNDSTLGLMGVVLHPTNEGVKQEVPAKNTISDFPGSEAFVGPGQSLRMYRDGILVISGHEVTLLT</sequence>
<evidence type="ECO:0008006" key="3">
    <source>
        <dbReference type="Google" id="ProtNLM"/>
    </source>
</evidence>
<proteinExistence type="predicted"/>
<organism evidence="1 2">
    <name type="scientific">Candidatus Woesebacteria bacterium RIFOXYB1_FULL_38_16</name>
    <dbReference type="NCBI Taxonomy" id="1802538"/>
    <lineage>
        <taxon>Bacteria</taxon>
        <taxon>Candidatus Woeseibacteriota</taxon>
    </lineage>
</organism>
<name>A0A1F8CRX1_9BACT</name>
<protein>
    <recommendedName>
        <fullName evidence="3">Protein kinase domain-containing protein</fullName>
    </recommendedName>
</protein>
<comment type="caution">
    <text evidence="1">The sequence shown here is derived from an EMBL/GenBank/DDBJ whole genome shotgun (WGS) entry which is preliminary data.</text>
</comment>
<evidence type="ECO:0000313" key="2">
    <source>
        <dbReference type="Proteomes" id="UP000178999"/>
    </source>
</evidence>
<reference evidence="1 2" key="1">
    <citation type="journal article" date="2016" name="Nat. Commun.">
        <title>Thousands of microbial genomes shed light on interconnected biogeochemical processes in an aquifer system.</title>
        <authorList>
            <person name="Anantharaman K."/>
            <person name="Brown C.T."/>
            <person name="Hug L.A."/>
            <person name="Sharon I."/>
            <person name="Castelle C.J."/>
            <person name="Probst A.J."/>
            <person name="Thomas B.C."/>
            <person name="Singh A."/>
            <person name="Wilkins M.J."/>
            <person name="Karaoz U."/>
            <person name="Brodie E.L."/>
            <person name="Williams K.H."/>
            <person name="Hubbard S.S."/>
            <person name="Banfield J.F."/>
        </authorList>
    </citation>
    <scope>NUCLEOTIDE SEQUENCE [LARGE SCALE GENOMIC DNA]</scope>
</reference>
<dbReference type="Proteomes" id="UP000178999">
    <property type="component" value="Unassembled WGS sequence"/>
</dbReference>
<dbReference type="AlphaFoldDB" id="A0A1F8CRX1"/>
<dbReference type="EMBL" id="MGHY01000021">
    <property type="protein sequence ID" value="OGM79040.1"/>
    <property type="molecule type" value="Genomic_DNA"/>
</dbReference>
<evidence type="ECO:0000313" key="1">
    <source>
        <dbReference type="EMBL" id="OGM79040.1"/>
    </source>
</evidence>
<gene>
    <name evidence="1" type="ORF">A2382_01330</name>
</gene>
<dbReference type="STRING" id="1802538.A2382_01330"/>
<accession>A0A1F8CRX1</accession>